<gene>
    <name evidence="6" type="ORF">FU658_13535</name>
</gene>
<dbReference type="GO" id="GO:1902201">
    <property type="term" value="P:negative regulation of bacterial-type flagellum-dependent cell motility"/>
    <property type="evidence" value="ECO:0007669"/>
    <property type="project" value="TreeGrafter"/>
</dbReference>
<protein>
    <recommendedName>
        <fullName evidence="2">diguanylate cyclase</fullName>
        <ecNumber evidence="2">2.7.7.65</ecNumber>
    </recommendedName>
</protein>
<dbReference type="GO" id="GO:0043709">
    <property type="term" value="P:cell adhesion involved in single-species biofilm formation"/>
    <property type="evidence" value="ECO:0007669"/>
    <property type="project" value="TreeGrafter"/>
</dbReference>
<dbReference type="InterPro" id="IPR050469">
    <property type="entry name" value="Diguanylate_Cyclase"/>
</dbReference>
<evidence type="ECO:0000313" key="6">
    <source>
        <dbReference type="EMBL" id="TXK59659.1"/>
    </source>
</evidence>
<evidence type="ECO:0000256" key="1">
    <source>
        <dbReference type="ARBA" id="ARBA00001946"/>
    </source>
</evidence>
<dbReference type="Proteomes" id="UP000321248">
    <property type="component" value="Unassembled WGS sequence"/>
</dbReference>
<dbReference type="Gene3D" id="3.30.450.40">
    <property type="match status" value="1"/>
</dbReference>
<feature type="transmembrane region" description="Helical" evidence="4">
    <location>
        <begin position="206"/>
        <end position="227"/>
    </location>
</feature>
<dbReference type="SUPFAM" id="SSF55073">
    <property type="entry name" value="Nucleotide cyclase"/>
    <property type="match status" value="1"/>
</dbReference>
<keyword evidence="4" id="KW-0472">Membrane</keyword>
<evidence type="ECO:0000256" key="2">
    <source>
        <dbReference type="ARBA" id="ARBA00012528"/>
    </source>
</evidence>
<dbReference type="PANTHER" id="PTHR45138:SF9">
    <property type="entry name" value="DIGUANYLATE CYCLASE DGCM-RELATED"/>
    <property type="match status" value="1"/>
</dbReference>
<dbReference type="CDD" id="cd01949">
    <property type="entry name" value="GGDEF"/>
    <property type="match status" value="1"/>
</dbReference>
<dbReference type="InterPro" id="IPR003018">
    <property type="entry name" value="GAF"/>
</dbReference>
<dbReference type="FunFam" id="3.30.70.270:FF:000001">
    <property type="entry name" value="Diguanylate cyclase domain protein"/>
    <property type="match status" value="1"/>
</dbReference>
<dbReference type="Pfam" id="PF05227">
    <property type="entry name" value="CHASE3"/>
    <property type="match status" value="1"/>
</dbReference>
<evidence type="ECO:0000256" key="3">
    <source>
        <dbReference type="ARBA" id="ARBA00034247"/>
    </source>
</evidence>
<feature type="transmembrane region" description="Helical" evidence="4">
    <location>
        <begin position="37"/>
        <end position="62"/>
    </location>
</feature>
<dbReference type="Pfam" id="PF01590">
    <property type="entry name" value="GAF"/>
    <property type="match status" value="1"/>
</dbReference>
<dbReference type="SUPFAM" id="SSF55781">
    <property type="entry name" value="GAF domain-like"/>
    <property type="match status" value="1"/>
</dbReference>
<dbReference type="InterPro" id="IPR029787">
    <property type="entry name" value="Nucleotide_cyclase"/>
</dbReference>
<dbReference type="Gene3D" id="3.30.70.270">
    <property type="match status" value="1"/>
</dbReference>
<dbReference type="GO" id="GO:0052621">
    <property type="term" value="F:diguanylate cyclase activity"/>
    <property type="evidence" value="ECO:0007669"/>
    <property type="project" value="UniProtKB-EC"/>
</dbReference>
<dbReference type="Pfam" id="PF00990">
    <property type="entry name" value="GGDEF"/>
    <property type="match status" value="1"/>
</dbReference>
<comment type="catalytic activity">
    <reaction evidence="3">
        <text>2 GTP = 3',3'-c-di-GMP + 2 diphosphate</text>
        <dbReference type="Rhea" id="RHEA:24898"/>
        <dbReference type="ChEBI" id="CHEBI:33019"/>
        <dbReference type="ChEBI" id="CHEBI:37565"/>
        <dbReference type="ChEBI" id="CHEBI:58805"/>
        <dbReference type="EC" id="2.7.7.65"/>
    </reaction>
</comment>
<evidence type="ECO:0000313" key="7">
    <source>
        <dbReference type="Proteomes" id="UP000321248"/>
    </source>
</evidence>
<dbReference type="InterPro" id="IPR000160">
    <property type="entry name" value="GGDEF_dom"/>
</dbReference>
<evidence type="ECO:0000256" key="4">
    <source>
        <dbReference type="SAM" id="Phobius"/>
    </source>
</evidence>
<accession>A0A5C8KJH6</accession>
<dbReference type="InterPro" id="IPR029016">
    <property type="entry name" value="GAF-like_dom_sf"/>
</dbReference>
<comment type="caution">
    <text evidence="6">The sequence shown here is derived from an EMBL/GenBank/DDBJ whole genome shotgun (WGS) entry which is preliminary data.</text>
</comment>
<keyword evidence="7" id="KW-1185">Reference proteome</keyword>
<comment type="cofactor">
    <cofactor evidence="1">
        <name>Mg(2+)</name>
        <dbReference type="ChEBI" id="CHEBI:18420"/>
    </cofactor>
</comment>
<dbReference type="SMART" id="SM00267">
    <property type="entry name" value="GGDEF"/>
    <property type="match status" value="1"/>
</dbReference>
<dbReference type="PROSITE" id="PS50887">
    <property type="entry name" value="GGDEF"/>
    <property type="match status" value="1"/>
</dbReference>
<evidence type="ECO:0000259" key="5">
    <source>
        <dbReference type="PROSITE" id="PS50887"/>
    </source>
</evidence>
<feature type="domain" description="GGDEF" evidence="5">
    <location>
        <begin position="447"/>
        <end position="581"/>
    </location>
</feature>
<dbReference type="GO" id="GO:0005886">
    <property type="term" value="C:plasma membrane"/>
    <property type="evidence" value="ECO:0007669"/>
    <property type="project" value="TreeGrafter"/>
</dbReference>
<organism evidence="6 7">
    <name type="scientific">Alkalisalibacterium limincola</name>
    <dbReference type="NCBI Taxonomy" id="2699169"/>
    <lineage>
        <taxon>Bacteria</taxon>
        <taxon>Pseudomonadati</taxon>
        <taxon>Pseudomonadota</taxon>
        <taxon>Gammaproteobacteria</taxon>
        <taxon>Lysobacterales</taxon>
        <taxon>Lysobacteraceae</taxon>
        <taxon>Alkalisalibacterium</taxon>
    </lineage>
</organism>
<sequence>MRWSWRLRPPCLRMLGALNVHDATVLASARDARRSWLGFVAAAAVLVVVGVAVVASTLVTAADAMRIERMQQRLLVIERSVTALRSAEASQRLHVLTGEADSLSNFHSASAELLAIIERLRANPHPDAMQRQRIDSLIAMAEPRLEHARMVTRVYAQSGLDAAVHELRQGGGLALSREITQLAETIETIDEYALAAAQVSRRRNHVVLIALAFGGIGLSLAVLALVLRRVLRETHSIATAQGQFAERYDTARAAQEDMQALSRYAGLLQSCRSFDEALSVSQQTLDRLFPELGGALYLARASKDYAERMFTWGSLPSPTRELAAPDDCWALRRGHSYSVPQIQRDVKCAHVELPPENQPATTLCVPMSVQGESLGFLYLARSGEGPIARAALAEAASEQLALALFNLRLQDQLRVQSIRDPLTGLFNRRYLEESLTRETARAQRRDGHIAVLMIDVDHFKRFNDDHGHEAGDAVLRHVGELLRGQCRAEDVPCRYGGEEFTLILPDTESKFAMQRGDQIREAIARAELTHLGRPLPAITVTIGVATYPQQALRPDGLLRCADAALYAAKKAGRNQVLLAPEGS</sequence>
<dbReference type="NCBIfam" id="TIGR00254">
    <property type="entry name" value="GGDEF"/>
    <property type="match status" value="1"/>
</dbReference>
<dbReference type="AlphaFoldDB" id="A0A5C8KJH6"/>
<dbReference type="EC" id="2.7.7.65" evidence="2"/>
<dbReference type="InterPro" id="IPR007891">
    <property type="entry name" value="CHASE3"/>
</dbReference>
<proteinExistence type="predicted"/>
<reference evidence="6 7" key="1">
    <citation type="submission" date="2019-08" db="EMBL/GenBank/DDBJ databases">
        <authorList>
            <person name="Karlyshev A.V."/>
        </authorList>
    </citation>
    <scope>NUCLEOTIDE SEQUENCE [LARGE SCALE GENOMIC DNA]</scope>
    <source>
        <strain evidence="6 7">Alg18-2.2</strain>
    </source>
</reference>
<dbReference type="InterPro" id="IPR043128">
    <property type="entry name" value="Rev_trsase/Diguanyl_cyclase"/>
</dbReference>
<keyword evidence="4" id="KW-1133">Transmembrane helix</keyword>
<dbReference type="EMBL" id="VRTS01000012">
    <property type="protein sequence ID" value="TXK59659.1"/>
    <property type="molecule type" value="Genomic_DNA"/>
</dbReference>
<dbReference type="PANTHER" id="PTHR45138">
    <property type="entry name" value="REGULATORY COMPONENTS OF SENSORY TRANSDUCTION SYSTEM"/>
    <property type="match status" value="1"/>
</dbReference>
<name>A0A5C8KJH6_9GAMM</name>
<dbReference type="OrthoDB" id="9803824at2"/>
<keyword evidence="4" id="KW-0812">Transmembrane</keyword>